<dbReference type="Proteomes" id="UP000037193">
    <property type="component" value="Unassembled WGS sequence"/>
</dbReference>
<name>A0A0L7AQB3_BIFBR</name>
<comment type="caution">
    <text evidence="4">The sequence shown here is derived from an EMBL/GenBank/DDBJ whole genome shotgun (WGS) entry which is preliminary data.</text>
</comment>
<dbReference type="PATRIC" id="fig|1365965.3.peg.2264"/>
<feature type="chain" id="PRO_5005570617" evidence="3">
    <location>
        <begin position="33"/>
        <end position="960"/>
    </location>
</feature>
<reference evidence="4 5" key="1">
    <citation type="journal article" date="2015" name="Int J Genomics">
        <title>Comparative Genomics Revealed Genetic Diversity and Species/Strain-Level Differences in Carbohydrate Metabolism of Three Probiotic Bifidobacterial Species.</title>
        <authorList>
            <person name="Odamaki T."/>
            <person name="Horigome A."/>
            <person name="Sugahara H."/>
            <person name="Hashikura N."/>
            <person name="Minami J."/>
            <person name="Xiao J.Z."/>
            <person name="Abe F."/>
        </authorList>
    </citation>
    <scope>NUCLEOTIDE SEQUENCE [LARGE SCALE GENOMIC DNA]</scope>
    <source>
        <strain evidence="4 5">MCC 1128</strain>
    </source>
</reference>
<dbReference type="RefSeq" id="WP_052789802.1">
    <property type="nucleotide sequence ID" value="NZ_AVQD01000022.1"/>
</dbReference>
<sequence>MKNPHSLEKPAATLIAAATLLAGMGLPPAALAADGSASAPSSSASGNGADDKDQTNAGDTTTWTLMGAVLTADDKGTLTLPDGQSLPTFDKRPDNASVQGSDGTTIPLTLADAAEEHPNLGVTTGTGILTAEAKDGHPAVHVPATWTTGTATTLSDGTPFTLKDGVWQASYGRTLTLKDNNEPPVKNIGLSDGSKHEITWGEPTLKDGKVVREGTASGEIQGQKWQATLTAERDTDHTGLTQAIGAARQAYDQGAGEYTAKSLEDLAGAIDQAGELDRTGATDEAMEAMRDRLAEAVGNLDTIIWKTDGTTLSHEKGQGYDGKAPDTSDTAPGDTVALTSNDPTLGKLGSTTIPRIQTDDPATLTDEDLGVARATGTAHYKGTVPNGNRTATWSQDYSYTIGTRVKATGPDGKAIGFTKGSGYLSATVTVSLDHANQPKDADVTIDGQSVQVTWSDQVRTTTTDTTTTYTRQGRVEGDVKVAGTDRTQHWIVYVTASRTEGHVAGLSLIQRKPDGTTSRHDIGGFDPSKHEYTITMPADAVADQYTLGHTSAAGDKADVSEGTPIAPTLGANASRILKTTLNGVTYTVTVNFETAKPTASNPHARLTGLYVNLTGKTGKGTLIDGWDPDVLDYTIRIGANDPGAYILPEASDDVTVKAGDVRRAGYATTQYWTTSSADGQSRTYSVTVIRDHETPTAEEAFKPGAAKDPDGHTPAASRDDTTLVSHGYILNGEYRAVKDTDYTIPEGGTFAYASRQGQTVQVSESKVKGMTWKYTLNILAPDGVTLASPAPTFTVTYLTQATHEAAITAIIVDGRAIGGFDPAKHEYETQVDNIDHWTASADFDKSTGMGVIIHKDRAKATITATSADGLATATYALKVGEKPLALNRSGTDGATVEGLASTGVNTSSLISVVAVLLAAGVACLAAGLTRSLRRGKRDDAPSDDAPSDGDAGEAGGQVAE</sequence>
<evidence type="ECO:0000313" key="4">
    <source>
        <dbReference type="EMBL" id="KOA37432.1"/>
    </source>
</evidence>
<keyword evidence="3" id="KW-0732">Signal</keyword>
<evidence type="ECO:0000256" key="3">
    <source>
        <dbReference type="SAM" id="SignalP"/>
    </source>
</evidence>
<feature type="compositionally biased region" description="Low complexity" evidence="1">
    <location>
        <begin position="28"/>
        <end position="48"/>
    </location>
</feature>
<keyword evidence="2" id="KW-1133">Transmembrane helix</keyword>
<feature type="region of interest" description="Disordered" evidence="1">
    <location>
        <begin position="28"/>
        <end position="59"/>
    </location>
</feature>
<organism evidence="4 5">
    <name type="scientific">Bifidobacterium breve MCC 1128</name>
    <dbReference type="NCBI Taxonomy" id="1365965"/>
    <lineage>
        <taxon>Bacteria</taxon>
        <taxon>Bacillati</taxon>
        <taxon>Actinomycetota</taxon>
        <taxon>Actinomycetes</taxon>
        <taxon>Bifidobacteriales</taxon>
        <taxon>Bifidobacteriaceae</taxon>
        <taxon>Bifidobacterium</taxon>
    </lineage>
</organism>
<accession>A0A0L7AQB3</accession>
<feature type="region of interest" description="Disordered" evidence="1">
    <location>
        <begin position="75"/>
        <end position="103"/>
    </location>
</feature>
<feature type="signal peptide" evidence="3">
    <location>
        <begin position="1"/>
        <end position="32"/>
    </location>
</feature>
<dbReference type="AlphaFoldDB" id="A0A0L7AQB3"/>
<feature type="region of interest" description="Disordered" evidence="1">
    <location>
        <begin position="312"/>
        <end position="361"/>
    </location>
</feature>
<feature type="compositionally biased region" description="Polar residues" evidence="1">
    <location>
        <begin position="337"/>
        <end position="355"/>
    </location>
</feature>
<feature type="compositionally biased region" description="Acidic residues" evidence="1">
    <location>
        <begin position="941"/>
        <end position="951"/>
    </location>
</feature>
<feature type="transmembrane region" description="Helical" evidence="2">
    <location>
        <begin position="909"/>
        <end position="928"/>
    </location>
</feature>
<evidence type="ECO:0000313" key="5">
    <source>
        <dbReference type="Proteomes" id="UP000037193"/>
    </source>
</evidence>
<feature type="region of interest" description="Disordered" evidence="1">
    <location>
        <begin position="693"/>
        <end position="719"/>
    </location>
</feature>
<feature type="compositionally biased region" description="Basic and acidic residues" evidence="1">
    <location>
        <begin position="313"/>
        <end position="326"/>
    </location>
</feature>
<feature type="region of interest" description="Disordered" evidence="1">
    <location>
        <begin position="933"/>
        <end position="960"/>
    </location>
</feature>
<dbReference type="EMBL" id="AVQD01000022">
    <property type="protein sequence ID" value="KOA37432.1"/>
    <property type="molecule type" value="Genomic_DNA"/>
</dbReference>
<evidence type="ECO:0000256" key="2">
    <source>
        <dbReference type="SAM" id="Phobius"/>
    </source>
</evidence>
<protein>
    <submittedName>
        <fullName evidence="4">Cell surface protein</fullName>
    </submittedName>
</protein>
<evidence type="ECO:0000256" key="1">
    <source>
        <dbReference type="SAM" id="MobiDB-lite"/>
    </source>
</evidence>
<keyword evidence="2" id="KW-0812">Transmembrane</keyword>
<keyword evidence="2" id="KW-0472">Membrane</keyword>
<proteinExistence type="predicted"/>
<gene>
    <name evidence="4" type="ORF">BBM1128_11205</name>
</gene>